<protein>
    <submittedName>
        <fullName evidence="1">Uncharacterized protein</fullName>
    </submittedName>
</protein>
<reference evidence="1" key="1">
    <citation type="journal article" date="2020" name="mSystems">
        <title>Genome- and Community-Level Interaction Insights into Carbon Utilization and Element Cycling Functions of Hydrothermarchaeota in Hydrothermal Sediment.</title>
        <authorList>
            <person name="Zhou Z."/>
            <person name="Liu Y."/>
            <person name="Xu W."/>
            <person name="Pan J."/>
            <person name="Luo Z.H."/>
            <person name="Li M."/>
        </authorList>
    </citation>
    <scope>NUCLEOTIDE SEQUENCE [LARGE SCALE GENOMIC DNA]</scope>
    <source>
        <strain evidence="1">SpSt-605</strain>
    </source>
</reference>
<name>A0A832GNQ7_9BACT</name>
<organism evidence="1">
    <name type="scientific">Caldimicrobium thiodismutans</name>
    <dbReference type="NCBI Taxonomy" id="1653476"/>
    <lineage>
        <taxon>Bacteria</taxon>
        <taxon>Pseudomonadati</taxon>
        <taxon>Thermodesulfobacteriota</taxon>
        <taxon>Thermodesulfobacteria</taxon>
        <taxon>Thermodesulfobacteriales</taxon>
        <taxon>Thermodesulfobacteriaceae</taxon>
        <taxon>Caldimicrobium</taxon>
    </lineage>
</organism>
<comment type="caution">
    <text evidence="1">The sequence shown here is derived from an EMBL/GenBank/DDBJ whole genome shotgun (WGS) entry which is preliminary data.</text>
</comment>
<gene>
    <name evidence="1" type="ORF">ENT73_02975</name>
</gene>
<dbReference type="EMBL" id="DSZU01000048">
    <property type="protein sequence ID" value="HGV55039.1"/>
    <property type="molecule type" value="Genomic_DNA"/>
</dbReference>
<accession>A0A832GNQ7</accession>
<sequence>MEIKLNTIFPEKASDFLELGNKLFRLPEEELYKLYFITLKIKTLSDPPLYKFLERTLPFIKFDEVGKKEFLLTLSIHTVRQLLVEHFDLKFTKNLYLFLQERLPIEFFKGCAPKREVVTSKDLSFYLLTLKEKAELPPYLKVKHLILIFQLTGTCEEILRCVPYLGLYALKRWGESKYELFAPLSISDFVYLSQEMEKRGLIERILLEILMKQLKGLFPDCFGEF</sequence>
<proteinExistence type="predicted"/>
<dbReference type="AlphaFoldDB" id="A0A832GNQ7"/>
<evidence type="ECO:0000313" key="1">
    <source>
        <dbReference type="EMBL" id="HGV55039.1"/>
    </source>
</evidence>